<accession>A0A2N7K2J6</accession>
<gene>
    <name evidence="1" type="ORF">BCT49_08950</name>
</gene>
<evidence type="ECO:0008006" key="3">
    <source>
        <dbReference type="Google" id="ProtNLM"/>
    </source>
</evidence>
<dbReference type="AlphaFoldDB" id="A0A2N7K2J6"/>
<sequence length="271" mass="29470">MPLKSNCSCCNNQRRWTVKKPKPLALPNPVNSNPSHDAEHTIYVAGTGGGKTSAVKHLGLVPKTAQAVFFDPYTNYAGSKFQGQMCHGTSSRLTFVKTLIMARRRGGSFKLAYIPANGATADELEFFASVVWSVGNGRASQLYTVIEELASCVETSGKLRGRAGELLRGGRQYGLVVHTVFQRGQEVPKTVTEQSSVWWVGAVNSMSDAHWIADKRGLDVNIVAGLKSAKVNKERIGKPIAEYLLIGDGIGNIEHKAFNCQSGSKLNLNYR</sequence>
<reference evidence="2" key="1">
    <citation type="submission" date="2016-07" db="EMBL/GenBank/DDBJ databases">
        <title>Nontailed viruses are major unrecognized killers of bacteria in the ocean.</title>
        <authorList>
            <person name="Kauffman K."/>
            <person name="Hussain F."/>
            <person name="Yang J."/>
            <person name="Arevalo P."/>
            <person name="Brown J."/>
            <person name="Cutler M."/>
            <person name="Kelly L."/>
            <person name="Polz M.F."/>
        </authorList>
    </citation>
    <scope>NUCLEOTIDE SEQUENCE [LARGE SCALE GENOMIC DNA]</scope>
    <source>
        <strain evidence="2">10N.261.46.F8</strain>
    </source>
</reference>
<dbReference type="InterPro" id="IPR027417">
    <property type="entry name" value="P-loop_NTPase"/>
</dbReference>
<dbReference type="Proteomes" id="UP000235406">
    <property type="component" value="Unassembled WGS sequence"/>
</dbReference>
<proteinExistence type="predicted"/>
<comment type="caution">
    <text evidence="1">The sequence shown here is derived from an EMBL/GenBank/DDBJ whole genome shotgun (WGS) entry which is preliminary data.</text>
</comment>
<evidence type="ECO:0000313" key="1">
    <source>
        <dbReference type="EMBL" id="PMM68307.1"/>
    </source>
</evidence>
<protein>
    <recommendedName>
        <fullName evidence="3">Helicase HerA central domain-containing protein</fullName>
    </recommendedName>
</protein>
<dbReference type="EMBL" id="MCZK01000122">
    <property type="protein sequence ID" value="PMM68307.1"/>
    <property type="molecule type" value="Genomic_DNA"/>
</dbReference>
<evidence type="ECO:0000313" key="2">
    <source>
        <dbReference type="Proteomes" id="UP000235406"/>
    </source>
</evidence>
<dbReference type="Gene3D" id="3.40.50.300">
    <property type="entry name" value="P-loop containing nucleotide triphosphate hydrolases"/>
    <property type="match status" value="1"/>
</dbReference>
<name>A0A2N7K2J6_9VIBR</name>
<organism evidence="1 2">
    <name type="scientific">Vibrio lentus</name>
    <dbReference type="NCBI Taxonomy" id="136468"/>
    <lineage>
        <taxon>Bacteria</taxon>
        <taxon>Pseudomonadati</taxon>
        <taxon>Pseudomonadota</taxon>
        <taxon>Gammaproteobacteria</taxon>
        <taxon>Vibrionales</taxon>
        <taxon>Vibrionaceae</taxon>
        <taxon>Vibrio</taxon>
    </lineage>
</organism>